<name>A0A9E6XTY2_9ACTN</name>
<proteinExistence type="predicted"/>
<keyword evidence="1" id="KW-1133">Transmembrane helix</keyword>
<keyword evidence="1" id="KW-0472">Membrane</keyword>
<accession>A0A9E6XTY2</accession>
<feature type="transmembrane region" description="Helical" evidence="1">
    <location>
        <begin position="6"/>
        <end position="28"/>
    </location>
</feature>
<dbReference type="AlphaFoldDB" id="A0A9E6XTY2"/>
<evidence type="ECO:0000313" key="3">
    <source>
        <dbReference type="Proteomes" id="UP001162834"/>
    </source>
</evidence>
<keyword evidence="1" id="KW-0812">Transmembrane</keyword>
<dbReference type="Proteomes" id="UP001162834">
    <property type="component" value="Chromosome"/>
</dbReference>
<reference evidence="2" key="1">
    <citation type="journal article" date="2022" name="Int. J. Syst. Evol. Microbiol.">
        <title>Pseudomonas aegrilactucae sp. nov. and Pseudomonas morbosilactucae sp. nov., pathogens causing bacterial rot of lettuce in Japan.</title>
        <authorList>
            <person name="Sawada H."/>
            <person name="Fujikawa T."/>
            <person name="Satou M."/>
        </authorList>
    </citation>
    <scope>NUCLEOTIDE SEQUENCE</scope>
    <source>
        <strain evidence="2">0166_1</strain>
    </source>
</reference>
<dbReference type="KEGG" id="sbae:DSM104329_00707"/>
<keyword evidence="3" id="KW-1185">Reference proteome</keyword>
<evidence type="ECO:0000313" key="2">
    <source>
        <dbReference type="EMBL" id="UGS34331.1"/>
    </source>
</evidence>
<organism evidence="2 3">
    <name type="scientific">Capillimicrobium parvum</name>
    <dbReference type="NCBI Taxonomy" id="2884022"/>
    <lineage>
        <taxon>Bacteria</taxon>
        <taxon>Bacillati</taxon>
        <taxon>Actinomycetota</taxon>
        <taxon>Thermoleophilia</taxon>
        <taxon>Solirubrobacterales</taxon>
        <taxon>Capillimicrobiaceae</taxon>
        <taxon>Capillimicrobium</taxon>
    </lineage>
</organism>
<gene>
    <name evidence="2" type="ORF">DSM104329_00707</name>
</gene>
<protein>
    <submittedName>
        <fullName evidence="2">Uncharacterized protein</fullName>
    </submittedName>
</protein>
<dbReference type="EMBL" id="CP087164">
    <property type="protein sequence ID" value="UGS34331.1"/>
    <property type="molecule type" value="Genomic_DNA"/>
</dbReference>
<sequence length="29" mass="3164">MSPFWIYTQVAIVIFVIAGIVIGAVKLLT</sequence>
<evidence type="ECO:0000256" key="1">
    <source>
        <dbReference type="SAM" id="Phobius"/>
    </source>
</evidence>